<dbReference type="Proteomes" id="UP000685013">
    <property type="component" value="Chromosome 14"/>
</dbReference>
<organism evidence="2 3">
    <name type="scientific">Cucurbita argyrosperma subsp. sororia</name>
    <dbReference type="NCBI Taxonomy" id="37648"/>
    <lineage>
        <taxon>Eukaryota</taxon>
        <taxon>Viridiplantae</taxon>
        <taxon>Streptophyta</taxon>
        <taxon>Embryophyta</taxon>
        <taxon>Tracheophyta</taxon>
        <taxon>Spermatophyta</taxon>
        <taxon>Magnoliopsida</taxon>
        <taxon>eudicotyledons</taxon>
        <taxon>Gunneridae</taxon>
        <taxon>Pentapetalae</taxon>
        <taxon>rosids</taxon>
        <taxon>fabids</taxon>
        <taxon>Cucurbitales</taxon>
        <taxon>Cucurbitaceae</taxon>
        <taxon>Cucurbiteae</taxon>
        <taxon>Cucurbita</taxon>
    </lineage>
</organism>
<evidence type="ECO:0000313" key="2">
    <source>
        <dbReference type="EMBL" id="KAG6582439.1"/>
    </source>
</evidence>
<proteinExistence type="predicted"/>
<comment type="caution">
    <text evidence="2">The sequence shown here is derived from an EMBL/GenBank/DDBJ whole genome shotgun (WGS) entry which is preliminary data.</text>
</comment>
<evidence type="ECO:0000256" key="1">
    <source>
        <dbReference type="SAM" id="SignalP"/>
    </source>
</evidence>
<keyword evidence="1" id="KW-0732">Signal</keyword>
<feature type="signal peptide" evidence="1">
    <location>
        <begin position="1"/>
        <end position="27"/>
    </location>
</feature>
<keyword evidence="3" id="KW-1185">Reference proteome</keyword>
<dbReference type="EMBL" id="JAGKQH010000014">
    <property type="protein sequence ID" value="KAG6582439.1"/>
    <property type="molecule type" value="Genomic_DNA"/>
</dbReference>
<evidence type="ECO:0000313" key="3">
    <source>
        <dbReference type="Proteomes" id="UP000685013"/>
    </source>
</evidence>
<feature type="chain" id="PRO_5043596663" evidence="1">
    <location>
        <begin position="28"/>
        <end position="81"/>
    </location>
</feature>
<protein>
    <submittedName>
        <fullName evidence="2">Uncharacterized protein</fullName>
    </submittedName>
</protein>
<accession>A0AAV6MJL5</accession>
<name>A0AAV6MJL5_9ROSI</name>
<feature type="non-terminal residue" evidence="2">
    <location>
        <position position="1"/>
    </location>
</feature>
<gene>
    <name evidence="2" type="ORF">SDJN03_22441</name>
</gene>
<sequence length="81" mass="8932">MQIGTNSTLYVVLKILVNLGCWSCSESEPPKMVSSRALKIAVIQCGGFNQSKYINVRDLPLLYDPQPLPVHAAQPHGPIER</sequence>
<dbReference type="AlphaFoldDB" id="A0AAV6MJL5"/>
<reference evidence="2 3" key="1">
    <citation type="journal article" date="2021" name="Hortic Res">
        <title>The domestication of Cucurbita argyrosperma as revealed by the genome of its wild relative.</title>
        <authorList>
            <person name="Barrera-Redondo J."/>
            <person name="Sanchez-de la Vega G."/>
            <person name="Aguirre-Liguori J.A."/>
            <person name="Castellanos-Morales G."/>
            <person name="Gutierrez-Guerrero Y.T."/>
            <person name="Aguirre-Dugua X."/>
            <person name="Aguirre-Planter E."/>
            <person name="Tenaillon M.I."/>
            <person name="Lira-Saade R."/>
            <person name="Eguiarte L.E."/>
        </authorList>
    </citation>
    <scope>NUCLEOTIDE SEQUENCE [LARGE SCALE GENOMIC DNA]</scope>
    <source>
        <tissue evidence="2">Leaves</tissue>
    </source>
</reference>